<accession>A0A8J4YN70</accession>
<gene>
    <name evidence="2" type="ORF">GWK47_035529</name>
</gene>
<organism evidence="2 3">
    <name type="scientific">Chionoecetes opilio</name>
    <name type="common">Atlantic snow crab</name>
    <name type="synonym">Cancer opilio</name>
    <dbReference type="NCBI Taxonomy" id="41210"/>
    <lineage>
        <taxon>Eukaryota</taxon>
        <taxon>Metazoa</taxon>
        <taxon>Ecdysozoa</taxon>
        <taxon>Arthropoda</taxon>
        <taxon>Crustacea</taxon>
        <taxon>Multicrustacea</taxon>
        <taxon>Malacostraca</taxon>
        <taxon>Eumalacostraca</taxon>
        <taxon>Eucarida</taxon>
        <taxon>Decapoda</taxon>
        <taxon>Pleocyemata</taxon>
        <taxon>Brachyura</taxon>
        <taxon>Eubrachyura</taxon>
        <taxon>Majoidea</taxon>
        <taxon>Majidae</taxon>
        <taxon>Chionoecetes</taxon>
    </lineage>
</organism>
<name>A0A8J4YN70_CHIOP</name>
<comment type="caution">
    <text evidence="2">The sequence shown here is derived from an EMBL/GenBank/DDBJ whole genome shotgun (WGS) entry which is preliminary data.</text>
</comment>
<protein>
    <submittedName>
        <fullName evidence="2">Uncharacterized protein</fullName>
    </submittedName>
</protein>
<feature type="region of interest" description="Disordered" evidence="1">
    <location>
        <begin position="1"/>
        <end position="30"/>
    </location>
</feature>
<evidence type="ECO:0000313" key="3">
    <source>
        <dbReference type="Proteomes" id="UP000770661"/>
    </source>
</evidence>
<reference evidence="2" key="1">
    <citation type="submission" date="2020-07" db="EMBL/GenBank/DDBJ databases">
        <title>The High-quality genome of the commercially important snow crab, Chionoecetes opilio.</title>
        <authorList>
            <person name="Jeong J.-H."/>
            <person name="Ryu S."/>
        </authorList>
    </citation>
    <scope>NUCLEOTIDE SEQUENCE</scope>
    <source>
        <strain evidence="2">MADBK_172401_WGS</strain>
        <tissue evidence="2">Digestive gland</tissue>
    </source>
</reference>
<dbReference type="EMBL" id="JACEEZ010003813">
    <property type="protein sequence ID" value="KAG0727014.1"/>
    <property type="molecule type" value="Genomic_DNA"/>
</dbReference>
<feature type="region of interest" description="Disordered" evidence="1">
    <location>
        <begin position="60"/>
        <end position="92"/>
    </location>
</feature>
<evidence type="ECO:0000256" key="1">
    <source>
        <dbReference type="SAM" id="MobiDB-lite"/>
    </source>
</evidence>
<dbReference type="AlphaFoldDB" id="A0A8J4YN70"/>
<proteinExistence type="predicted"/>
<dbReference type="Proteomes" id="UP000770661">
    <property type="component" value="Unassembled WGS sequence"/>
</dbReference>
<evidence type="ECO:0000313" key="2">
    <source>
        <dbReference type="EMBL" id="KAG0727014.1"/>
    </source>
</evidence>
<sequence>MQVRLDRGQPRPPPASHAAETQDASRDKAAINDIIRRGLAGPLGPPSHLQLREIPAMGRHNAPTPFWRHPRQRLRQSAPEPPPVPQSRRKRARYTPWHCDTVSKPLAVETTGVLGPAISKLLAELGSRITAQTGEKRETYWDQAADQPRNSARERRRHHDFNMAGGALFERNLRESKVGDSDDCQGETTIKVMEGATEGAKIFVAAACTSFRPLWRQLTKKKKNSKRKTAD</sequence>
<keyword evidence="3" id="KW-1185">Reference proteome</keyword>